<dbReference type="GO" id="GO:0061630">
    <property type="term" value="F:ubiquitin protein ligase activity"/>
    <property type="evidence" value="ECO:0007669"/>
    <property type="project" value="TreeGrafter"/>
</dbReference>
<dbReference type="GO" id="GO:0043161">
    <property type="term" value="P:proteasome-mediated ubiquitin-dependent protein catabolic process"/>
    <property type="evidence" value="ECO:0007669"/>
    <property type="project" value="TreeGrafter"/>
</dbReference>
<evidence type="ECO:0000256" key="1">
    <source>
        <dbReference type="ARBA" id="ARBA00022723"/>
    </source>
</evidence>
<name>A0A1B6LF22_9HEMI</name>
<dbReference type="SUPFAM" id="SSF57850">
    <property type="entry name" value="RING/U-box"/>
    <property type="match status" value="1"/>
</dbReference>
<dbReference type="InterPro" id="IPR001841">
    <property type="entry name" value="Znf_RING"/>
</dbReference>
<dbReference type="InterPro" id="IPR049548">
    <property type="entry name" value="Sina-like_RING"/>
</dbReference>
<sequence>MEDFTPEQLRSMFQKMLEITACAVCLETVSGPDVMLCVNEHMLCGSCREDLTNCPTCSQPFSAVKPQRLFAQVLETLPHCCRHENCPQQVIGDDDHETYCGWRPTQCKLCNTTVLGKDIYAHVSDKHPSRKIFTETLLPDRYMNFNSKMDLNSFSFFKVSGHTFWKKTAIHQCKGKPVLIHNYQYTPNGKPNCNIFIEIEFNSTETTFKSKIRFNTNPDTYDENVIIVPVFMLSDFMSDDRKALLYNTKVTFK</sequence>
<keyword evidence="1" id="KW-0479">Metal-binding</keyword>
<accession>A0A1B6LF22</accession>
<evidence type="ECO:0000256" key="4">
    <source>
        <dbReference type="PROSITE-ProRule" id="PRU00175"/>
    </source>
</evidence>
<dbReference type="GO" id="GO:0005737">
    <property type="term" value="C:cytoplasm"/>
    <property type="evidence" value="ECO:0007669"/>
    <property type="project" value="TreeGrafter"/>
</dbReference>
<evidence type="ECO:0000256" key="3">
    <source>
        <dbReference type="ARBA" id="ARBA00022833"/>
    </source>
</evidence>
<proteinExistence type="predicted"/>
<evidence type="ECO:0000256" key="2">
    <source>
        <dbReference type="ARBA" id="ARBA00022771"/>
    </source>
</evidence>
<reference evidence="6" key="1">
    <citation type="submission" date="2015-11" db="EMBL/GenBank/DDBJ databases">
        <title>De novo transcriptome assembly of four potential Pierce s Disease insect vectors from Arizona vineyards.</title>
        <authorList>
            <person name="Tassone E.E."/>
        </authorList>
    </citation>
    <scope>NUCLEOTIDE SEQUENCE</scope>
</reference>
<dbReference type="AlphaFoldDB" id="A0A1B6LF22"/>
<dbReference type="SUPFAM" id="SSF49599">
    <property type="entry name" value="TRAF domain-like"/>
    <property type="match status" value="1"/>
</dbReference>
<dbReference type="InterPro" id="IPR004162">
    <property type="entry name" value="SINA-like_animal"/>
</dbReference>
<dbReference type="PANTHER" id="PTHR45877:SF2">
    <property type="entry name" value="E3 UBIQUITIN-PROTEIN LIGASE SINA-RELATED"/>
    <property type="match status" value="1"/>
</dbReference>
<dbReference type="InterPro" id="IPR013083">
    <property type="entry name" value="Znf_RING/FYVE/PHD"/>
</dbReference>
<dbReference type="GO" id="GO:0031624">
    <property type="term" value="F:ubiquitin conjugating enzyme binding"/>
    <property type="evidence" value="ECO:0007669"/>
    <property type="project" value="TreeGrafter"/>
</dbReference>
<evidence type="ECO:0000313" key="6">
    <source>
        <dbReference type="EMBL" id="JAT22281.1"/>
    </source>
</evidence>
<evidence type="ECO:0000259" key="5">
    <source>
        <dbReference type="PROSITE" id="PS50089"/>
    </source>
</evidence>
<feature type="domain" description="RING-type" evidence="5">
    <location>
        <begin position="22"/>
        <end position="58"/>
    </location>
</feature>
<organism evidence="6">
    <name type="scientific">Graphocephala atropunctata</name>
    <dbReference type="NCBI Taxonomy" id="36148"/>
    <lineage>
        <taxon>Eukaryota</taxon>
        <taxon>Metazoa</taxon>
        <taxon>Ecdysozoa</taxon>
        <taxon>Arthropoda</taxon>
        <taxon>Hexapoda</taxon>
        <taxon>Insecta</taxon>
        <taxon>Pterygota</taxon>
        <taxon>Neoptera</taxon>
        <taxon>Paraneoptera</taxon>
        <taxon>Hemiptera</taxon>
        <taxon>Auchenorrhyncha</taxon>
        <taxon>Membracoidea</taxon>
        <taxon>Cicadellidae</taxon>
        <taxon>Cicadellinae</taxon>
        <taxon>Cicadellini</taxon>
        <taxon>Graphocephala</taxon>
    </lineage>
</organism>
<dbReference type="Gene3D" id="3.30.40.10">
    <property type="entry name" value="Zinc/RING finger domain, C3HC4 (zinc finger)"/>
    <property type="match status" value="1"/>
</dbReference>
<keyword evidence="3" id="KW-0862">Zinc</keyword>
<dbReference type="GO" id="GO:0008270">
    <property type="term" value="F:zinc ion binding"/>
    <property type="evidence" value="ECO:0007669"/>
    <property type="project" value="UniProtKB-KW"/>
</dbReference>
<dbReference type="PROSITE" id="PS50089">
    <property type="entry name" value="ZF_RING_2"/>
    <property type="match status" value="1"/>
</dbReference>
<protein>
    <recommendedName>
        <fullName evidence="5">RING-type domain-containing protein</fullName>
    </recommendedName>
</protein>
<dbReference type="EMBL" id="GEBQ01017696">
    <property type="protein sequence ID" value="JAT22281.1"/>
    <property type="molecule type" value="Transcribed_RNA"/>
</dbReference>
<dbReference type="Pfam" id="PF21362">
    <property type="entry name" value="Sina_RING"/>
    <property type="match status" value="1"/>
</dbReference>
<dbReference type="PANTHER" id="PTHR45877">
    <property type="entry name" value="E3 UBIQUITIN-PROTEIN LIGASE SIAH2"/>
    <property type="match status" value="1"/>
</dbReference>
<gene>
    <name evidence="6" type="ORF">g.29132</name>
</gene>
<keyword evidence="2 4" id="KW-0863">Zinc-finger</keyword>